<feature type="transmembrane region" description="Helical" evidence="9">
    <location>
        <begin position="20"/>
        <end position="53"/>
    </location>
</feature>
<evidence type="ECO:0000313" key="10">
    <source>
        <dbReference type="EMBL" id="MBF2734551.1"/>
    </source>
</evidence>
<evidence type="ECO:0000256" key="5">
    <source>
        <dbReference type="ARBA" id="ARBA00022692"/>
    </source>
</evidence>
<evidence type="ECO:0000256" key="3">
    <source>
        <dbReference type="ARBA" id="ARBA00022448"/>
    </source>
</evidence>
<dbReference type="GO" id="GO:0005886">
    <property type="term" value="C:plasma membrane"/>
    <property type="evidence" value="ECO:0007669"/>
    <property type="project" value="UniProtKB-SubCell"/>
</dbReference>
<dbReference type="AlphaFoldDB" id="A0A930UEZ8"/>
<dbReference type="InterPro" id="IPR002549">
    <property type="entry name" value="AI-2E-like"/>
</dbReference>
<dbReference type="Pfam" id="PF01594">
    <property type="entry name" value="AI-2E_transport"/>
    <property type="match status" value="2"/>
</dbReference>
<dbReference type="EMBL" id="JADHEI010000009">
    <property type="protein sequence ID" value="MBF2734551.1"/>
    <property type="molecule type" value="Genomic_DNA"/>
</dbReference>
<feature type="transmembrane region" description="Helical" evidence="9">
    <location>
        <begin position="65"/>
        <end position="91"/>
    </location>
</feature>
<proteinExistence type="inferred from homology"/>
<evidence type="ECO:0000256" key="2">
    <source>
        <dbReference type="ARBA" id="ARBA00009773"/>
    </source>
</evidence>
<sequence>MNAQASYRQKLEAFFSDHEIQAFCLTVGATCLLAYLMAAYLPALVVGILLAYLLNGLVNKLHEQGFNRLLSISGTLLVSIIGLAMLMLYAAPQITAQMTQLTRQYTTLVQSLPDEEDQEGDAAPEAEQLSQLSGYSMELRELANSEKDGGDRGQAARLKEIADRLGELAGPGGETVASPATKPPAPPPDASSDDGKSRISDWLLKTPQGQRALREFQKYLSSFTETLTEDLATNVRGVLQLVIYLVLIPMLIFFLLRDKDTIIHWCSGMLPRSRMLENLKDELDQHFAAYVRGKIIEALMVFGLCLIAFFSLRVGYAFILAVAVGLSVIIPFVGAVVVTIPVVLIGYAEFGLDTGFWWLIGAYALIQILDGQVIVPLLFSEVVNLHPAAILVAILVFGTLWGIWGVFFAIPLASLIKACINVIEKKVAAAPAPT</sequence>
<comment type="caution">
    <text evidence="10">The sequence shown here is derived from an EMBL/GenBank/DDBJ whole genome shotgun (WGS) entry which is preliminary data.</text>
</comment>
<evidence type="ECO:0000256" key="7">
    <source>
        <dbReference type="ARBA" id="ARBA00023136"/>
    </source>
</evidence>
<dbReference type="GO" id="GO:0055085">
    <property type="term" value="P:transmembrane transport"/>
    <property type="evidence" value="ECO:0007669"/>
    <property type="project" value="TreeGrafter"/>
</dbReference>
<evidence type="ECO:0000256" key="8">
    <source>
        <dbReference type="SAM" id="MobiDB-lite"/>
    </source>
</evidence>
<evidence type="ECO:0000313" key="11">
    <source>
        <dbReference type="Proteomes" id="UP000604381"/>
    </source>
</evidence>
<keyword evidence="3" id="KW-0813">Transport</keyword>
<keyword evidence="7 9" id="KW-0472">Membrane</keyword>
<feature type="transmembrane region" description="Helical" evidence="9">
    <location>
        <begin position="385"/>
        <end position="416"/>
    </location>
</feature>
<feature type="transmembrane region" description="Helical" evidence="9">
    <location>
        <begin position="237"/>
        <end position="256"/>
    </location>
</feature>
<name>A0A930UEZ8_9GAMM</name>
<dbReference type="PANTHER" id="PTHR21716">
    <property type="entry name" value="TRANSMEMBRANE PROTEIN"/>
    <property type="match status" value="1"/>
</dbReference>
<dbReference type="PANTHER" id="PTHR21716:SF53">
    <property type="entry name" value="PERMEASE PERM-RELATED"/>
    <property type="match status" value="1"/>
</dbReference>
<keyword evidence="5 9" id="KW-0812">Transmembrane</keyword>
<keyword evidence="4" id="KW-1003">Cell membrane</keyword>
<keyword evidence="6 9" id="KW-1133">Transmembrane helix</keyword>
<accession>A0A930UEZ8</accession>
<evidence type="ECO:0000256" key="9">
    <source>
        <dbReference type="SAM" id="Phobius"/>
    </source>
</evidence>
<feature type="region of interest" description="Disordered" evidence="8">
    <location>
        <begin position="169"/>
        <end position="198"/>
    </location>
</feature>
<feature type="transmembrane region" description="Helical" evidence="9">
    <location>
        <begin position="295"/>
        <end position="312"/>
    </location>
</feature>
<keyword evidence="11" id="KW-1185">Reference proteome</keyword>
<comment type="similarity">
    <text evidence="2">Belongs to the autoinducer-2 exporter (AI-2E) (TC 2.A.86) family.</text>
</comment>
<gene>
    <name evidence="10" type="ORF">ISN26_00395</name>
</gene>
<feature type="transmembrane region" description="Helical" evidence="9">
    <location>
        <begin position="356"/>
        <end position="379"/>
    </location>
</feature>
<evidence type="ECO:0000256" key="1">
    <source>
        <dbReference type="ARBA" id="ARBA00004651"/>
    </source>
</evidence>
<reference evidence="10" key="1">
    <citation type="submission" date="2020-10" db="EMBL/GenBank/DDBJ databases">
        <title>An improved Amphimedon queenslandica hologenome assembly reveals how three proteobacterial symbionts can extend the metabolic phenotypic of their marine sponge host.</title>
        <authorList>
            <person name="Degnan B."/>
            <person name="Degnan S."/>
            <person name="Xiang X."/>
        </authorList>
    </citation>
    <scope>NUCLEOTIDE SEQUENCE</scope>
    <source>
        <strain evidence="10">AqS2</strain>
    </source>
</reference>
<evidence type="ECO:0000256" key="4">
    <source>
        <dbReference type="ARBA" id="ARBA00022475"/>
    </source>
</evidence>
<protein>
    <submittedName>
        <fullName evidence="10">AI-2E family transporter</fullName>
    </submittedName>
</protein>
<dbReference type="Proteomes" id="UP000604381">
    <property type="component" value="Unassembled WGS sequence"/>
</dbReference>
<feature type="transmembrane region" description="Helical" evidence="9">
    <location>
        <begin position="318"/>
        <end position="344"/>
    </location>
</feature>
<comment type="subcellular location">
    <subcellularLocation>
        <location evidence="1">Cell membrane</location>
        <topology evidence="1">Multi-pass membrane protein</topology>
    </subcellularLocation>
</comment>
<evidence type="ECO:0000256" key="6">
    <source>
        <dbReference type="ARBA" id="ARBA00022989"/>
    </source>
</evidence>
<organism evidence="10 11">
    <name type="scientific">Candidatus Amphirhobacter heronislandensis</name>
    <dbReference type="NCBI Taxonomy" id="1732024"/>
    <lineage>
        <taxon>Bacteria</taxon>
        <taxon>Pseudomonadati</taxon>
        <taxon>Pseudomonadota</taxon>
        <taxon>Gammaproteobacteria</taxon>
        <taxon>Candidatus Tethybacterales</taxon>
        <taxon>Candidatus Tethybacteraceae</taxon>
        <taxon>Candidatus Amphirhobacter</taxon>
    </lineage>
</organism>